<protein>
    <submittedName>
        <fullName evidence="5">Sigma factor</fullName>
    </submittedName>
</protein>
<keyword evidence="6" id="KW-1185">Reference proteome</keyword>
<evidence type="ECO:0000256" key="2">
    <source>
        <dbReference type="ARBA" id="ARBA00023082"/>
    </source>
</evidence>
<dbReference type="Gene3D" id="1.10.1740.10">
    <property type="match status" value="1"/>
</dbReference>
<reference evidence="6" key="1">
    <citation type="journal article" date="2019" name="Int. J. Syst. Evol. Microbiol.">
        <title>The Global Catalogue of Microorganisms (GCM) 10K type strain sequencing project: providing services to taxonomists for standard genome sequencing and annotation.</title>
        <authorList>
            <consortium name="The Broad Institute Genomics Platform"/>
            <consortium name="The Broad Institute Genome Sequencing Center for Infectious Disease"/>
            <person name="Wu L."/>
            <person name="Ma J."/>
        </authorList>
    </citation>
    <scope>NUCLEOTIDE SEQUENCE [LARGE SCALE GENOMIC DNA]</scope>
    <source>
        <strain evidence="6">DFY28</strain>
    </source>
</reference>
<dbReference type="InterPro" id="IPR036388">
    <property type="entry name" value="WH-like_DNA-bd_sf"/>
</dbReference>
<accession>A0ABW1R2Z4</accession>
<dbReference type="SUPFAM" id="SSF88946">
    <property type="entry name" value="Sigma2 domain of RNA polymerase sigma factors"/>
    <property type="match status" value="1"/>
</dbReference>
<keyword evidence="3" id="KW-0238">DNA-binding</keyword>
<dbReference type="Proteomes" id="UP001596098">
    <property type="component" value="Unassembled WGS sequence"/>
</dbReference>
<evidence type="ECO:0000313" key="5">
    <source>
        <dbReference type="EMBL" id="MFC6154983.1"/>
    </source>
</evidence>
<name>A0ABW1R2Z4_9ACTN</name>
<proteinExistence type="predicted"/>
<sequence length="145" mass="16598">MSTHDDFEAYVRARWTHLVRSAVLMGSPVADAEALVQNVRAKVYANWRKVSRTDNPDAYVHRILMNTHVTARRRKWHGERPTEVLPERARTDVTDEGDTSDVVARCLQRLTPEHRAVVVLRHFAHLGEAEEIARSITVLPEPIDD</sequence>
<evidence type="ECO:0000313" key="6">
    <source>
        <dbReference type="Proteomes" id="UP001596098"/>
    </source>
</evidence>
<keyword evidence="4" id="KW-0804">Transcription</keyword>
<dbReference type="RefSeq" id="WP_164878733.1">
    <property type="nucleotide sequence ID" value="NZ_CP034929.1"/>
</dbReference>
<evidence type="ECO:0000256" key="1">
    <source>
        <dbReference type="ARBA" id="ARBA00023015"/>
    </source>
</evidence>
<dbReference type="InterPro" id="IPR013325">
    <property type="entry name" value="RNA_pol_sigma_r2"/>
</dbReference>
<evidence type="ECO:0000256" key="3">
    <source>
        <dbReference type="ARBA" id="ARBA00023125"/>
    </source>
</evidence>
<keyword evidence="2" id="KW-0731">Sigma factor</keyword>
<comment type="caution">
    <text evidence="5">The sequence shown here is derived from an EMBL/GenBank/DDBJ whole genome shotgun (WGS) entry which is preliminary data.</text>
</comment>
<dbReference type="Gene3D" id="1.10.10.10">
    <property type="entry name" value="Winged helix-like DNA-binding domain superfamily/Winged helix DNA-binding domain"/>
    <property type="match status" value="1"/>
</dbReference>
<evidence type="ECO:0000256" key="4">
    <source>
        <dbReference type="ARBA" id="ARBA00023163"/>
    </source>
</evidence>
<keyword evidence="1" id="KW-0805">Transcription regulation</keyword>
<dbReference type="EMBL" id="JBHSQI010000009">
    <property type="protein sequence ID" value="MFC6154983.1"/>
    <property type="molecule type" value="Genomic_DNA"/>
</dbReference>
<dbReference type="InterPro" id="IPR039425">
    <property type="entry name" value="RNA_pol_sigma-70-like"/>
</dbReference>
<dbReference type="PANTHER" id="PTHR43133">
    <property type="entry name" value="RNA POLYMERASE ECF-TYPE SIGMA FACTO"/>
    <property type="match status" value="1"/>
</dbReference>
<gene>
    <name evidence="5" type="ORF">ACFPWU_15055</name>
</gene>
<organism evidence="5 6">
    <name type="scientific">Nocardioides yefusunii</name>
    <dbReference type="NCBI Taxonomy" id="2500546"/>
    <lineage>
        <taxon>Bacteria</taxon>
        <taxon>Bacillati</taxon>
        <taxon>Actinomycetota</taxon>
        <taxon>Actinomycetes</taxon>
        <taxon>Propionibacteriales</taxon>
        <taxon>Nocardioidaceae</taxon>
        <taxon>Nocardioides</taxon>
    </lineage>
</organism>
<dbReference type="PANTHER" id="PTHR43133:SF50">
    <property type="entry name" value="ECF RNA POLYMERASE SIGMA FACTOR SIGM"/>
    <property type="match status" value="1"/>
</dbReference>